<feature type="domain" description="Cytosol aminopeptidase" evidence="9">
    <location>
        <begin position="340"/>
        <end position="347"/>
    </location>
</feature>
<evidence type="ECO:0000313" key="11">
    <source>
        <dbReference type="Proteomes" id="UP000184080"/>
    </source>
</evidence>
<evidence type="ECO:0000256" key="8">
    <source>
        <dbReference type="HAMAP-Rule" id="MF_00181"/>
    </source>
</evidence>
<evidence type="ECO:0000256" key="1">
    <source>
        <dbReference type="ARBA" id="ARBA00000135"/>
    </source>
</evidence>
<keyword evidence="4 8" id="KW-0031">Aminopeptidase</keyword>
<dbReference type="EMBL" id="FQZO01000001">
    <property type="protein sequence ID" value="SHI42551.1"/>
    <property type="molecule type" value="Genomic_DNA"/>
</dbReference>
<feature type="binding site" evidence="8">
    <location>
        <position position="283"/>
    </location>
    <ligand>
        <name>Mn(2+)</name>
        <dbReference type="ChEBI" id="CHEBI:29035"/>
        <label>2</label>
    </ligand>
</feature>
<comment type="cofactor">
    <cofactor evidence="8">
        <name>Mn(2+)</name>
        <dbReference type="ChEBI" id="CHEBI:29035"/>
    </cofactor>
    <text evidence="8">Binds 2 manganese ions per subunit.</text>
</comment>
<accession>A0A1M6B1G6</accession>
<dbReference type="EC" id="3.4.11.10" evidence="8"/>
<comment type="catalytic activity">
    <reaction evidence="2 8">
        <text>Release of an N-terminal amino acid, preferentially leucine, but not glutamic or aspartic acids.</text>
        <dbReference type="EC" id="3.4.11.10"/>
    </reaction>
</comment>
<dbReference type="PANTHER" id="PTHR11963">
    <property type="entry name" value="LEUCINE AMINOPEPTIDASE-RELATED"/>
    <property type="match status" value="1"/>
</dbReference>
<evidence type="ECO:0000259" key="9">
    <source>
        <dbReference type="PROSITE" id="PS00631"/>
    </source>
</evidence>
<dbReference type="InterPro" id="IPR043472">
    <property type="entry name" value="Macro_dom-like"/>
</dbReference>
<feature type="active site" evidence="8">
    <location>
        <position position="346"/>
    </location>
</feature>
<proteinExistence type="inferred from homology"/>
<sequence>MKLAIQSERHSEILMEVIPVFEGGKVLHVCNSCAARVQRFIKFGRFNASLGSTYKFTKEKDLGLIKEEIYVGLGKEEEITSERIRKAIAKAIREVKKLNVEKATVRFIDLDNISTEEVVKAITEGVVFADYEFNKYKEVKEDKVCLNEVRIASVAEEKVAAAEKALEEAKVIIDSTIAARNLVNEPANVLIPEELAKRAEDMGKEYGFQVEVMHKEQIEALGMEAYLAVARGSVNEPKLIVMRYFGDEANKENITGLVGKGLTFDTGGYSLKPADYMLHMKNDMGGAAAVIGAMAAISKNKVKANVVAVVAACENVISGGSYKPGDIIGSMGGKHIEIINTDAEGRLTLADAVYYAVEKEEVTRIVDVATLTGAALIALGDTTTAVITNNDEFYSKLQKAAEACGEKVWQLPAFEEYKELIKSSVADLKNTGGRYAGTITAGLFIGEFVKNTPWLHLDIAGTAWADADKDYLTKGGTGGSVRTLYYLVKNN</sequence>
<comment type="subcellular location">
    <subcellularLocation>
        <location evidence="8">Cytoplasm</location>
    </subcellularLocation>
</comment>
<dbReference type="GO" id="GO:0030145">
    <property type="term" value="F:manganese ion binding"/>
    <property type="evidence" value="ECO:0007669"/>
    <property type="project" value="UniProtKB-UniRule"/>
</dbReference>
<dbReference type="AlphaFoldDB" id="A0A1M6B1G6"/>
<feature type="binding site" evidence="8">
    <location>
        <position position="344"/>
    </location>
    <ligand>
        <name>Mn(2+)</name>
        <dbReference type="ChEBI" id="CHEBI:29035"/>
        <label>1</label>
    </ligand>
</feature>
<keyword evidence="5 8" id="KW-0645">Protease</keyword>
<keyword evidence="8" id="KW-0479">Metal-binding</keyword>
<dbReference type="Gene3D" id="3.40.220.10">
    <property type="entry name" value="Leucine Aminopeptidase, subunit E, domain 1"/>
    <property type="match status" value="1"/>
</dbReference>
<dbReference type="Pfam" id="PF02789">
    <property type="entry name" value="Peptidase_M17_N"/>
    <property type="match status" value="1"/>
</dbReference>
<feature type="active site" evidence="8">
    <location>
        <position position="272"/>
    </location>
</feature>
<evidence type="ECO:0000256" key="2">
    <source>
        <dbReference type="ARBA" id="ARBA00000967"/>
    </source>
</evidence>
<evidence type="ECO:0000256" key="5">
    <source>
        <dbReference type="ARBA" id="ARBA00022670"/>
    </source>
</evidence>
<feature type="binding site" evidence="8">
    <location>
        <position position="265"/>
    </location>
    <ligand>
        <name>Mn(2+)</name>
        <dbReference type="ChEBI" id="CHEBI:29035"/>
        <label>1</label>
    </ligand>
</feature>
<dbReference type="SUPFAM" id="SSF53187">
    <property type="entry name" value="Zn-dependent exopeptidases"/>
    <property type="match status" value="1"/>
</dbReference>
<feature type="binding site" evidence="8">
    <location>
        <position position="265"/>
    </location>
    <ligand>
        <name>Mn(2+)</name>
        <dbReference type="ChEBI" id="CHEBI:29035"/>
        <label>2</label>
    </ligand>
</feature>
<comment type="function">
    <text evidence="7 8">Presumably involved in the processing and regular turnover of intracellular proteins. Catalyzes the removal of unsubstituted N-terminal amino acids from various peptides.</text>
</comment>
<dbReference type="NCBIfam" id="NF002073">
    <property type="entry name" value="PRK00913.1-2"/>
    <property type="match status" value="1"/>
</dbReference>
<organism evidence="10 11">
    <name type="scientific">Clostridium amylolyticum</name>
    <dbReference type="NCBI Taxonomy" id="1121298"/>
    <lineage>
        <taxon>Bacteria</taxon>
        <taxon>Bacillati</taxon>
        <taxon>Bacillota</taxon>
        <taxon>Clostridia</taxon>
        <taxon>Eubacteriales</taxon>
        <taxon>Clostridiaceae</taxon>
        <taxon>Clostridium</taxon>
    </lineage>
</organism>
<feature type="binding site" evidence="8">
    <location>
        <position position="344"/>
    </location>
    <ligand>
        <name>Mn(2+)</name>
        <dbReference type="ChEBI" id="CHEBI:29035"/>
        <label>2</label>
    </ligand>
</feature>
<comment type="similarity">
    <text evidence="3 8">Belongs to the peptidase M17 family.</text>
</comment>
<dbReference type="OrthoDB" id="9809354at2"/>
<dbReference type="GO" id="GO:0006508">
    <property type="term" value="P:proteolysis"/>
    <property type="evidence" value="ECO:0007669"/>
    <property type="project" value="UniProtKB-KW"/>
</dbReference>
<dbReference type="NCBIfam" id="NF002074">
    <property type="entry name" value="PRK00913.1-4"/>
    <property type="match status" value="1"/>
</dbReference>
<dbReference type="PROSITE" id="PS00631">
    <property type="entry name" value="CYTOSOL_AP"/>
    <property type="match status" value="1"/>
</dbReference>
<dbReference type="PRINTS" id="PR00481">
    <property type="entry name" value="LAMNOPPTDASE"/>
</dbReference>
<dbReference type="InterPro" id="IPR023042">
    <property type="entry name" value="Peptidase_M17_leu_NH2_pept"/>
</dbReference>
<dbReference type="NCBIfam" id="NF002083">
    <property type="entry name" value="PRK00913.3-5"/>
    <property type="match status" value="1"/>
</dbReference>
<dbReference type="STRING" id="1121298.SAMN05444401_0597"/>
<feature type="binding site" evidence="8">
    <location>
        <position position="342"/>
    </location>
    <ligand>
        <name>Mn(2+)</name>
        <dbReference type="ChEBI" id="CHEBI:29035"/>
        <label>1</label>
    </ligand>
</feature>
<dbReference type="EC" id="3.4.11.1" evidence="8"/>
<feature type="binding site" evidence="8">
    <location>
        <position position="260"/>
    </location>
    <ligand>
        <name>Mn(2+)</name>
        <dbReference type="ChEBI" id="CHEBI:29035"/>
        <label>2</label>
    </ligand>
</feature>
<keyword evidence="11" id="KW-1185">Reference proteome</keyword>
<dbReference type="PANTHER" id="PTHR11963:SF23">
    <property type="entry name" value="CYTOSOL AMINOPEPTIDASE"/>
    <property type="match status" value="1"/>
</dbReference>
<dbReference type="Gene3D" id="3.40.630.10">
    <property type="entry name" value="Zn peptidases"/>
    <property type="match status" value="1"/>
</dbReference>
<dbReference type="GO" id="GO:0005737">
    <property type="term" value="C:cytoplasm"/>
    <property type="evidence" value="ECO:0007669"/>
    <property type="project" value="UniProtKB-SubCell"/>
</dbReference>
<comment type="catalytic activity">
    <reaction evidence="1 8">
        <text>Release of an N-terminal amino acid, Xaa-|-Yaa-, in which Xaa is preferably Leu, but may be other amino acids including Pro although not Arg or Lys, and Yaa may be Pro. Amino acid amides and methyl esters are also readily hydrolyzed, but rates on arylamides are exceedingly low.</text>
        <dbReference type="EC" id="3.4.11.1"/>
    </reaction>
</comment>
<dbReference type="SUPFAM" id="SSF52949">
    <property type="entry name" value="Macro domain-like"/>
    <property type="match status" value="1"/>
</dbReference>
<keyword evidence="8" id="KW-0963">Cytoplasm</keyword>
<dbReference type="HAMAP" id="MF_00181">
    <property type="entry name" value="Cytosol_peptidase_M17"/>
    <property type="match status" value="1"/>
</dbReference>
<evidence type="ECO:0000256" key="4">
    <source>
        <dbReference type="ARBA" id="ARBA00022438"/>
    </source>
</evidence>
<dbReference type="Pfam" id="PF00883">
    <property type="entry name" value="Peptidase_M17"/>
    <property type="match status" value="1"/>
</dbReference>
<keyword evidence="6 8" id="KW-0378">Hydrolase</keyword>
<evidence type="ECO:0000313" key="10">
    <source>
        <dbReference type="EMBL" id="SHI42551.1"/>
    </source>
</evidence>
<dbReference type="InterPro" id="IPR011356">
    <property type="entry name" value="Leucine_aapep/pepB"/>
</dbReference>
<dbReference type="RefSeq" id="WP_073003714.1">
    <property type="nucleotide sequence ID" value="NZ_FQZO01000001.1"/>
</dbReference>
<keyword evidence="8" id="KW-0464">Manganese</keyword>
<name>A0A1M6B1G6_9CLOT</name>
<evidence type="ECO:0000256" key="3">
    <source>
        <dbReference type="ARBA" id="ARBA00009528"/>
    </source>
</evidence>
<dbReference type="InterPro" id="IPR008283">
    <property type="entry name" value="Peptidase_M17_N"/>
</dbReference>
<dbReference type="Proteomes" id="UP000184080">
    <property type="component" value="Unassembled WGS sequence"/>
</dbReference>
<evidence type="ECO:0000256" key="6">
    <source>
        <dbReference type="ARBA" id="ARBA00022801"/>
    </source>
</evidence>
<dbReference type="GO" id="GO:0070006">
    <property type="term" value="F:metalloaminopeptidase activity"/>
    <property type="evidence" value="ECO:0007669"/>
    <property type="project" value="InterPro"/>
</dbReference>
<gene>
    <name evidence="8" type="primary">pepA</name>
    <name evidence="10" type="ORF">SAMN05444401_0597</name>
</gene>
<evidence type="ECO:0000256" key="7">
    <source>
        <dbReference type="ARBA" id="ARBA00049972"/>
    </source>
</evidence>
<protein>
    <recommendedName>
        <fullName evidence="8">Probable cytosol aminopeptidase</fullName>
        <ecNumber evidence="8">3.4.11.1</ecNumber>
    </recommendedName>
    <alternativeName>
        <fullName evidence="8">Leucine aminopeptidase</fullName>
        <shortName evidence="8">LAP</shortName>
        <ecNumber evidence="8">3.4.11.10</ecNumber>
    </alternativeName>
    <alternativeName>
        <fullName evidence="8">Leucyl aminopeptidase</fullName>
    </alternativeName>
</protein>
<dbReference type="CDD" id="cd00433">
    <property type="entry name" value="Peptidase_M17"/>
    <property type="match status" value="1"/>
</dbReference>
<dbReference type="InterPro" id="IPR000819">
    <property type="entry name" value="Peptidase_M17_C"/>
</dbReference>
<reference evidence="10 11" key="1">
    <citation type="submission" date="2016-11" db="EMBL/GenBank/DDBJ databases">
        <authorList>
            <person name="Jaros S."/>
            <person name="Januszkiewicz K."/>
            <person name="Wedrychowicz H."/>
        </authorList>
    </citation>
    <scope>NUCLEOTIDE SEQUENCE [LARGE SCALE GENOMIC DNA]</scope>
    <source>
        <strain evidence="10 11">DSM 21864</strain>
    </source>
</reference>